<sequence>MPSMTCSRLYSPCKTAQPYVTKGRPCETAQGSWHTLKMFDRSCNPEMPCKIRPRNREATVKNTRGPFQHLSVDIPRKNLICWSVATGQEVDLPDAGKYLQSLSEAYVYNESESGRIHSGEMFAVDHTIQDVTPFLPELEVMEPRPPPDYYPSTRRTDKTLMRCCYLGNQIVSACNHWLRPNNTAHKILTTAVDLQAKRSSRSVEPLGILENGHPSSLPSHIVEGESKALAATFHLGNLHQDRRDHIGDAPQAFGALFQSDALHDRASRFLQPAGAHQINIVSPERSTEYSRQLDGLALPSPTVYVCECGAVVETHSNKEVGHHAPVADNLELAFPGTIDGH</sequence>
<proteinExistence type="predicted"/>
<name>A0A4Y7PGW0_9AGAM</name>
<evidence type="ECO:0000313" key="1">
    <source>
        <dbReference type="EMBL" id="TDL13779.1"/>
    </source>
</evidence>
<keyword evidence="2" id="KW-1185">Reference proteome</keyword>
<dbReference type="AlphaFoldDB" id="A0A4Y7PGW0"/>
<accession>A0A4Y7PGW0</accession>
<gene>
    <name evidence="1" type="ORF">BD410DRAFT_871460</name>
</gene>
<dbReference type="VEuPathDB" id="FungiDB:BD410DRAFT_871460"/>
<organism evidence="1 2">
    <name type="scientific">Rickenella mellea</name>
    <dbReference type="NCBI Taxonomy" id="50990"/>
    <lineage>
        <taxon>Eukaryota</taxon>
        <taxon>Fungi</taxon>
        <taxon>Dikarya</taxon>
        <taxon>Basidiomycota</taxon>
        <taxon>Agaricomycotina</taxon>
        <taxon>Agaricomycetes</taxon>
        <taxon>Hymenochaetales</taxon>
        <taxon>Rickenellaceae</taxon>
        <taxon>Rickenella</taxon>
    </lineage>
</organism>
<evidence type="ECO:0000313" key="2">
    <source>
        <dbReference type="Proteomes" id="UP000294933"/>
    </source>
</evidence>
<dbReference type="EMBL" id="ML170466">
    <property type="protein sequence ID" value="TDL13779.1"/>
    <property type="molecule type" value="Genomic_DNA"/>
</dbReference>
<reference evidence="1 2" key="1">
    <citation type="submission" date="2018-06" db="EMBL/GenBank/DDBJ databases">
        <title>A transcriptomic atlas of mushroom development highlights an independent origin of complex multicellularity.</title>
        <authorList>
            <consortium name="DOE Joint Genome Institute"/>
            <person name="Krizsan K."/>
            <person name="Almasi E."/>
            <person name="Merenyi Z."/>
            <person name="Sahu N."/>
            <person name="Viragh M."/>
            <person name="Koszo T."/>
            <person name="Mondo S."/>
            <person name="Kiss B."/>
            <person name="Balint B."/>
            <person name="Kues U."/>
            <person name="Barry K."/>
            <person name="Hegedus J.C."/>
            <person name="Henrissat B."/>
            <person name="Johnson J."/>
            <person name="Lipzen A."/>
            <person name="Ohm R."/>
            <person name="Nagy I."/>
            <person name="Pangilinan J."/>
            <person name="Yan J."/>
            <person name="Xiong Y."/>
            <person name="Grigoriev I.V."/>
            <person name="Hibbett D.S."/>
            <person name="Nagy L.G."/>
        </authorList>
    </citation>
    <scope>NUCLEOTIDE SEQUENCE [LARGE SCALE GENOMIC DNA]</scope>
    <source>
        <strain evidence="1 2">SZMC22713</strain>
    </source>
</reference>
<dbReference type="Proteomes" id="UP000294933">
    <property type="component" value="Unassembled WGS sequence"/>
</dbReference>
<protein>
    <submittedName>
        <fullName evidence="1">Uncharacterized protein</fullName>
    </submittedName>
</protein>